<evidence type="ECO:0000313" key="4">
    <source>
        <dbReference type="Proteomes" id="UP001484239"/>
    </source>
</evidence>
<gene>
    <name evidence="3" type="ORF">WI372_01710</name>
</gene>
<keyword evidence="4" id="KW-1185">Reference proteome</keyword>
<reference evidence="3 4" key="1">
    <citation type="submission" date="2024-02" db="EMBL/GenBank/DDBJ databases">
        <title>A novel Gemmatimonadota bacterium.</title>
        <authorList>
            <person name="Du Z.-J."/>
            <person name="Ye Y.-Q."/>
        </authorList>
    </citation>
    <scope>NUCLEOTIDE SEQUENCE [LARGE SCALE GENOMIC DNA]</scope>
    <source>
        <strain evidence="3 4">DH-20</strain>
    </source>
</reference>
<sequence>MYQTVSNEDLMRYLDGELPPDEVARVRDALERSTELQRELRIFEALRKDIGGLSFDPPPHRSVWDGVQRRLTRPMGWILFLSGAILWLFYGAWVYATSPANPVEKLAVGALTIGFLLLLGSTVSERLQESRTDPYRDIQR</sequence>
<accession>A0ABU9E4N8</accession>
<organism evidence="3 4">
    <name type="scientific">Gaopeijia maritima</name>
    <dbReference type="NCBI Taxonomy" id="3119007"/>
    <lineage>
        <taxon>Bacteria</taxon>
        <taxon>Pseudomonadati</taxon>
        <taxon>Gemmatimonadota</taxon>
        <taxon>Longimicrobiia</taxon>
        <taxon>Gaopeijiales</taxon>
        <taxon>Gaopeijiaceae</taxon>
        <taxon>Gaopeijia</taxon>
    </lineage>
</organism>
<dbReference type="Proteomes" id="UP001484239">
    <property type="component" value="Unassembled WGS sequence"/>
</dbReference>
<evidence type="ECO:0000259" key="2">
    <source>
        <dbReference type="Pfam" id="PF13490"/>
    </source>
</evidence>
<evidence type="ECO:0000256" key="1">
    <source>
        <dbReference type="SAM" id="Phobius"/>
    </source>
</evidence>
<proteinExistence type="predicted"/>
<name>A0ABU9E4N8_9BACT</name>
<protein>
    <recommendedName>
        <fullName evidence="2">Putative zinc-finger domain-containing protein</fullName>
    </recommendedName>
</protein>
<dbReference type="InterPro" id="IPR027383">
    <property type="entry name" value="Znf_put"/>
</dbReference>
<keyword evidence="1" id="KW-0812">Transmembrane</keyword>
<feature type="transmembrane region" description="Helical" evidence="1">
    <location>
        <begin position="77"/>
        <end position="96"/>
    </location>
</feature>
<dbReference type="RefSeq" id="WP_405282929.1">
    <property type="nucleotide sequence ID" value="NZ_CP144380.1"/>
</dbReference>
<feature type="domain" description="Putative zinc-finger" evidence="2">
    <location>
        <begin position="9"/>
        <end position="32"/>
    </location>
</feature>
<comment type="caution">
    <text evidence="3">The sequence shown here is derived from an EMBL/GenBank/DDBJ whole genome shotgun (WGS) entry which is preliminary data.</text>
</comment>
<keyword evidence="1" id="KW-1133">Transmembrane helix</keyword>
<feature type="transmembrane region" description="Helical" evidence="1">
    <location>
        <begin position="108"/>
        <end position="127"/>
    </location>
</feature>
<keyword evidence="1" id="KW-0472">Membrane</keyword>
<evidence type="ECO:0000313" key="3">
    <source>
        <dbReference type="EMBL" id="MEK9499695.1"/>
    </source>
</evidence>
<dbReference type="Pfam" id="PF13490">
    <property type="entry name" value="zf-HC2"/>
    <property type="match status" value="1"/>
</dbReference>
<dbReference type="EMBL" id="JBBHLI010000001">
    <property type="protein sequence ID" value="MEK9499695.1"/>
    <property type="molecule type" value="Genomic_DNA"/>
</dbReference>